<name>F0ZYR5_DICPU</name>
<dbReference type="STRING" id="5786.F0ZYR5"/>
<evidence type="ECO:0000313" key="3">
    <source>
        <dbReference type="Proteomes" id="UP000001064"/>
    </source>
</evidence>
<keyword evidence="3" id="KW-1185">Reference proteome</keyword>
<feature type="compositionally biased region" description="Low complexity" evidence="1">
    <location>
        <begin position="173"/>
        <end position="195"/>
    </location>
</feature>
<dbReference type="eggNOG" id="KOG1164">
    <property type="taxonomic scope" value="Eukaryota"/>
</dbReference>
<dbReference type="PANTHER" id="PTHR11909">
    <property type="entry name" value="CASEIN KINASE-RELATED"/>
    <property type="match status" value="1"/>
</dbReference>
<dbReference type="VEuPathDB" id="AmoebaDB:DICPUDRAFT_50512"/>
<dbReference type="InterPro" id="IPR011009">
    <property type="entry name" value="Kinase-like_dom_sf"/>
</dbReference>
<dbReference type="RefSeq" id="XP_003292559.1">
    <property type="nucleotide sequence ID" value="XM_003292511.1"/>
</dbReference>
<feature type="region of interest" description="Disordered" evidence="1">
    <location>
        <begin position="165"/>
        <end position="215"/>
    </location>
</feature>
<dbReference type="OMA" id="EMQTQDI"/>
<dbReference type="InterPro" id="IPR050235">
    <property type="entry name" value="CK1_Ser-Thr_kinase"/>
</dbReference>
<sequence>MYFNRGSLPWQGLKAYTKRDKYEKICDKKAQTKIDTLCTGFPNEFATFLNYTRFLKFEDKPDFLYLRKLLREMFVREGYRYDYMFDWVIVRKLREKPPLEKPLSVENKQIQQQIQYQIQQQQQQMQQQQQQHTTTTTTSTNQAKNVSTVSNIATDEHFRQILSTPSYNVDSEQSPQQTTTTTTSTGGSNQPQQTQFYRQNKVVVPQSKPTNNNTK</sequence>
<evidence type="ECO:0000313" key="2">
    <source>
        <dbReference type="EMBL" id="EGC30909.1"/>
    </source>
</evidence>
<evidence type="ECO:0008006" key="4">
    <source>
        <dbReference type="Google" id="ProtNLM"/>
    </source>
</evidence>
<reference evidence="3" key="1">
    <citation type="journal article" date="2011" name="Genome Biol.">
        <title>Comparative genomics of the social amoebae Dictyostelium discoideum and Dictyostelium purpureum.</title>
        <authorList>
            <consortium name="US DOE Joint Genome Institute (JGI-PGF)"/>
            <person name="Sucgang R."/>
            <person name="Kuo A."/>
            <person name="Tian X."/>
            <person name="Salerno W."/>
            <person name="Parikh A."/>
            <person name="Feasley C.L."/>
            <person name="Dalin E."/>
            <person name="Tu H."/>
            <person name="Huang E."/>
            <person name="Barry K."/>
            <person name="Lindquist E."/>
            <person name="Shapiro H."/>
            <person name="Bruce D."/>
            <person name="Schmutz J."/>
            <person name="Salamov A."/>
            <person name="Fey P."/>
            <person name="Gaudet P."/>
            <person name="Anjard C."/>
            <person name="Babu M.M."/>
            <person name="Basu S."/>
            <person name="Bushmanova Y."/>
            <person name="van der Wel H."/>
            <person name="Katoh-Kurasawa M."/>
            <person name="Dinh C."/>
            <person name="Coutinho P.M."/>
            <person name="Saito T."/>
            <person name="Elias M."/>
            <person name="Schaap P."/>
            <person name="Kay R.R."/>
            <person name="Henrissat B."/>
            <person name="Eichinger L."/>
            <person name="Rivero F."/>
            <person name="Putnam N.H."/>
            <person name="West C.M."/>
            <person name="Loomis W.F."/>
            <person name="Chisholm R.L."/>
            <person name="Shaulsky G."/>
            <person name="Strassmann J.E."/>
            <person name="Queller D.C."/>
            <person name="Kuspa A."/>
            <person name="Grigoriev I.V."/>
        </authorList>
    </citation>
    <scope>NUCLEOTIDE SEQUENCE [LARGE SCALE GENOMIC DNA]</scope>
    <source>
        <strain evidence="3">QSDP1</strain>
    </source>
</reference>
<dbReference type="OrthoDB" id="5800476at2759"/>
<dbReference type="GeneID" id="10508442"/>
<dbReference type="KEGG" id="dpp:DICPUDRAFT_50512"/>
<dbReference type="EMBL" id="GL871291">
    <property type="protein sequence ID" value="EGC30909.1"/>
    <property type="molecule type" value="Genomic_DNA"/>
</dbReference>
<evidence type="ECO:0000256" key="1">
    <source>
        <dbReference type="SAM" id="MobiDB-lite"/>
    </source>
</evidence>
<dbReference type="InParanoid" id="F0ZYR5"/>
<dbReference type="SUPFAM" id="SSF56112">
    <property type="entry name" value="Protein kinase-like (PK-like)"/>
    <property type="match status" value="1"/>
</dbReference>
<dbReference type="Proteomes" id="UP000001064">
    <property type="component" value="Unassembled WGS sequence"/>
</dbReference>
<proteinExistence type="predicted"/>
<gene>
    <name evidence="2" type="ORF">DICPUDRAFT_50512</name>
</gene>
<accession>F0ZYR5</accession>
<dbReference type="Gene3D" id="1.10.510.10">
    <property type="entry name" value="Transferase(Phosphotransferase) domain 1"/>
    <property type="match status" value="1"/>
</dbReference>
<dbReference type="AlphaFoldDB" id="F0ZYR5"/>
<organism evidence="2 3">
    <name type="scientific">Dictyostelium purpureum</name>
    <name type="common">Slime mold</name>
    <dbReference type="NCBI Taxonomy" id="5786"/>
    <lineage>
        <taxon>Eukaryota</taxon>
        <taxon>Amoebozoa</taxon>
        <taxon>Evosea</taxon>
        <taxon>Eumycetozoa</taxon>
        <taxon>Dictyostelia</taxon>
        <taxon>Dictyosteliales</taxon>
        <taxon>Dictyosteliaceae</taxon>
        <taxon>Dictyostelium</taxon>
    </lineage>
</organism>
<protein>
    <recommendedName>
        <fullName evidence="4">Non-specific serine/threonine protein kinase</fullName>
    </recommendedName>
</protein>